<dbReference type="EMBL" id="JACJSG010000068">
    <property type="protein sequence ID" value="MBD2505050.1"/>
    <property type="molecule type" value="Genomic_DNA"/>
</dbReference>
<gene>
    <name evidence="2" type="ORF">H6G83_31360</name>
</gene>
<keyword evidence="3" id="KW-1185">Reference proteome</keyword>
<dbReference type="CDD" id="cd21138">
    <property type="entry name" value="McdB-like"/>
    <property type="match status" value="1"/>
</dbReference>
<evidence type="ECO:0000313" key="3">
    <source>
        <dbReference type="Proteomes" id="UP000661112"/>
    </source>
</evidence>
<feature type="region of interest" description="Disordered" evidence="1">
    <location>
        <begin position="1"/>
        <end position="46"/>
    </location>
</feature>
<dbReference type="RefSeq" id="WP_190479473.1">
    <property type="nucleotide sequence ID" value="NZ_JACJSG010000068.1"/>
</dbReference>
<dbReference type="Pfam" id="PF26392">
    <property type="entry name" value="McdB"/>
    <property type="match status" value="1"/>
</dbReference>
<accession>A0ABR8DCT7</accession>
<sequence length="149" mass="16336">MSEPNDIRSILASKSRAKVAPRDTSLNLNRSTENSEASAEIDDELDTQANEKASTTPDLSGLQAELESLPTVGKRLAVHLEKDIRADLLKLCDASDITPEIFIEAAIASLHKQPELMSQIIADAKVRLAQRKRAGLIRRTLVMVQKYGS</sequence>
<reference evidence="2 3" key="1">
    <citation type="journal article" date="2020" name="ISME J.">
        <title>Comparative genomics reveals insights into cyanobacterial evolution and habitat adaptation.</title>
        <authorList>
            <person name="Chen M.Y."/>
            <person name="Teng W.K."/>
            <person name="Zhao L."/>
            <person name="Hu C.X."/>
            <person name="Zhou Y.K."/>
            <person name="Han B.P."/>
            <person name="Song L.R."/>
            <person name="Shu W.S."/>
        </authorList>
    </citation>
    <scope>NUCLEOTIDE SEQUENCE [LARGE SCALE GENOMIC DNA]</scope>
    <source>
        <strain evidence="2 3">FACHB-119</strain>
    </source>
</reference>
<organism evidence="2 3">
    <name type="scientific">Anabaena azotica FACHB-119</name>
    <dbReference type="NCBI Taxonomy" id="947527"/>
    <lineage>
        <taxon>Bacteria</taxon>
        <taxon>Bacillati</taxon>
        <taxon>Cyanobacteriota</taxon>
        <taxon>Cyanophyceae</taxon>
        <taxon>Nostocales</taxon>
        <taxon>Nostocaceae</taxon>
        <taxon>Anabaena</taxon>
        <taxon>Anabaena azotica</taxon>
    </lineage>
</organism>
<name>A0ABR8DCT7_9NOST</name>
<feature type="compositionally biased region" description="Polar residues" evidence="1">
    <location>
        <begin position="24"/>
        <end position="37"/>
    </location>
</feature>
<comment type="caution">
    <text evidence="2">The sequence shown here is derived from an EMBL/GenBank/DDBJ whole genome shotgun (WGS) entry which is preliminary data.</text>
</comment>
<evidence type="ECO:0000256" key="1">
    <source>
        <dbReference type="SAM" id="MobiDB-lite"/>
    </source>
</evidence>
<protein>
    <submittedName>
        <fullName evidence="2">Uncharacterized protein</fullName>
    </submittedName>
</protein>
<dbReference type="Proteomes" id="UP000661112">
    <property type="component" value="Unassembled WGS sequence"/>
</dbReference>
<proteinExistence type="predicted"/>
<dbReference type="InterPro" id="IPR049816">
    <property type="entry name" value="McdB"/>
</dbReference>
<evidence type="ECO:0000313" key="2">
    <source>
        <dbReference type="EMBL" id="MBD2505050.1"/>
    </source>
</evidence>